<dbReference type="GO" id="GO:0006309">
    <property type="term" value="P:apoptotic DNA fragmentation"/>
    <property type="evidence" value="ECO:0007669"/>
    <property type="project" value="TreeGrafter"/>
</dbReference>
<accession>A0AAV8ZDE8</accession>
<dbReference type="GO" id="GO:0000166">
    <property type="term" value="F:nucleotide binding"/>
    <property type="evidence" value="ECO:0007669"/>
    <property type="project" value="UniProtKB-KW"/>
</dbReference>
<dbReference type="GO" id="GO:0031054">
    <property type="term" value="P:pre-miRNA processing"/>
    <property type="evidence" value="ECO:0007669"/>
    <property type="project" value="InterPro"/>
</dbReference>
<evidence type="ECO:0000256" key="11">
    <source>
        <dbReference type="ARBA" id="ARBA00023211"/>
    </source>
</evidence>
<dbReference type="GO" id="GO:0005737">
    <property type="term" value="C:cytoplasm"/>
    <property type="evidence" value="ECO:0007669"/>
    <property type="project" value="TreeGrafter"/>
</dbReference>
<dbReference type="GO" id="GO:0030422">
    <property type="term" value="P:siRNA processing"/>
    <property type="evidence" value="ECO:0007669"/>
    <property type="project" value="InterPro"/>
</dbReference>
<keyword evidence="4" id="KW-0479">Metal-binding</keyword>
<dbReference type="Pfam" id="PF20932">
    <property type="entry name" value="Dicer_dsRBD"/>
    <property type="match status" value="1"/>
</dbReference>
<keyword evidence="8" id="KW-0378">Hydrolase</keyword>
<evidence type="ECO:0000313" key="17">
    <source>
        <dbReference type="Proteomes" id="UP001162162"/>
    </source>
</evidence>
<evidence type="ECO:0000256" key="9">
    <source>
        <dbReference type="ARBA" id="ARBA00022842"/>
    </source>
</evidence>
<dbReference type="PANTHER" id="PTHR14950:SF37">
    <property type="entry name" value="ENDORIBONUCLEASE DICER"/>
    <property type="match status" value="1"/>
</dbReference>
<dbReference type="InterPro" id="IPR048512">
    <property type="entry name" value="Dicer_platform"/>
</dbReference>
<dbReference type="Gene3D" id="2.170.260.10">
    <property type="entry name" value="paz domain"/>
    <property type="match status" value="1"/>
</dbReference>
<evidence type="ECO:0000256" key="1">
    <source>
        <dbReference type="ARBA" id="ARBA00001936"/>
    </source>
</evidence>
<dbReference type="PROSITE" id="PS50821">
    <property type="entry name" value="PAZ"/>
    <property type="match status" value="1"/>
</dbReference>
<evidence type="ECO:0000256" key="10">
    <source>
        <dbReference type="ARBA" id="ARBA00022884"/>
    </source>
</evidence>
<dbReference type="GO" id="GO:0046872">
    <property type="term" value="F:metal ion binding"/>
    <property type="evidence" value="ECO:0007669"/>
    <property type="project" value="UniProtKB-KW"/>
</dbReference>
<name>A0AAV8ZDE8_9CUCU</name>
<dbReference type="Gene3D" id="3.30.160.20">
    <property type="match status" value="1"/>
</dbReference>
<dbReference type="InterPro" id="IPR014720">
    <property type="entry name" value="dsRBD_dom"/>
</dbReference>
<dbReference type="GO" id="GO:0004525">
    <property type="term" value="F:ribonuclease III activity"/>
    <property type="evidence" value="ECO:0007669"/>
    <property type="project" value="InterPro"/>
</dbReference>
<evidence type="ECO:0000259" key="13">
    <source>
        <dbReference type="PROSITE" id="PS50137"/>
    </source>
</evidence>
<dbReference type="CDD" id="cd00593">
    <property type="entry name" value="RIBOc"/>
    <property type="match status" value="2"/>
</dbReference>
<organism evidence="16 17">
    <name type="scientific">Aromia moschata</name>
    <dbReference type="NCBI Taxonomy" id="1265417"/>
    <lineage>
        <taxon>Eukaryota</taxon>
        <taxon>Metazoa</taxon>
        <taxon>Ecdysozoa</taxon>
        <taxon>Arthropoda</taxon>
        <taxon>Hexapoda</taxon>
        <taxon>Insecta</taxon>
        <taxon>Pterygota</taxon>
        <taxon>Neoptera</taxon>
        <taxon>Endopterygota</taxon>
        <taxon>Coleoptera</taxon>
        <taxon>Polyphaga</taxon>
        <taxon>Cucujiformia</taxon>
        <taxon>Chrysomeloidea</taxon>
        <taxon>Cerambycidae</taxon>
        <taxon>Cerambycinae</taxon>
        <taxon>Callichromatini</taxon>
        <taxon>Aromia</taxon>
    </lineage>
</organism>
<evidence type="ECO:0000256" key="5">
    <source>
        <dbReference type="ARBA" id="ARBA00022737"/>
    </source>
</evidence>
<evidence type="ECO:0000256" key="8">
    <source>
        <dbReference type="ARBA" id="ARBA00022801"/>
    </source>
</evidence>
<evidence type="ECO:0000256" key="3">
    <source>
        <dbReference type="ARBA" id="ARBA00022722"/>
    </source>
</evidence>
<dbReference type="Pfam" id="PF02170">
    <property type="entry name" value="PAZ"/>
    <property type="match status" value="1"/>
</dbReference>
<dbReference type="PROSITE" id="PS50137">
    <property type="entry name" value="DS_RBD"/>
    <property type="match status" value="1"/>
</dbReference>
<keyword evidence="6" id="KW-0547">Nucleotide-binding</keyword>
<keyword evidence="7" id="KW-0255">Endonuclease</keyword>
<dbReference type="SUPFAM" id="SSF54768">
    <property type="entry name" value="dsRNA-binding domain-like"/>
    <property type="match status" value="1"/>
</dbReference>
<evidence type="ECO:0000259" key="15">
    <source>
        <dbReference type="PROSITE" id="PS50821"/>
    </source>
</evidence>
<evidence type="ECO:0000313" key="16">
    <source>
        <dbReference type="EMBL" id="KAJ8962251.1"/>
    </source>
</evidence>
<evidence type="ECO:0000256" key="12">
    <source>
        <dbReference type="PROSITE-ProRule" id="PRU00266"/>
    </source>
</evidence>
<evidence type="ECO:0000256" key="2">
    <source>
        <dbReference type="ARBA" id="ARBA00001946"/>
    </source>
</evidence>
<dbReference type="InterPro" id="IPR036389">
    <property type="entry name" value="RNase_III_sf"/>
</dbReference>
<dbReference type="GO" id="GO:0003723">
    <property type="term" value="F:RNA binding"/>
    <property type="evidence" value="ECO:0007669"/>
    <property type="project" value="UniProtKB-UniRule"/>
</dbReference>
<dbReference type="PROSITE" id="PS00517">
    <property type="entry name" value="RNASE_3_1"/>
    <property type="match status" value="1"/>
</dbReference>
<dbReference type="PROSITE" id="PS50142">
    <property type="entry name" value="RNASE_3_2"/>
    <property type="match status" value="2"/>
</dbReference>
<dbReference type="FunFam" id="1.10.1520.10:FF:000005">
    <property type="entry name" value="Putative endoribonuclease dicer"/>
    <property type="match status" value="1"/>
</dbReference>
<dbReference type="Pfam" id="PF00636">
    <property type="entry name" value="Ribonuclease_3"/>
    <property type="match status" value="2"/>
</dbReference>
<keyword evidence="5" id="KW-0677">Repeat</keyword>
<dbReference type="Pfam" id="PF20931">
    <property type="entry name" value="Dicer_platform"/>
    <property type="match status" value="1"/>
</dbReference>
<dbReference type="InterPro" id="IPR003100">
    <property type="entry name" value="PAZ_dom"/>
</dbReference>
<evidence type="ECO:0000259" key="14">
    <source>
        <dbReference type="PROSITE" id="PS50142"/>
    </source>
</evidence>
<feature type="domain" description="RNase III" evidence="14">
    <location>
        <begin position="456"/>
        <end position="635"/>
    </location>
</feature>
<comment type="cofactor">
    <cofactor evidence="1">
        <name>Mn(2+)</name>
        <dbReference type="ChEBI" id="CHEBI:29035"/>
    </cofactor>
</comment>
<dbReference type="SMART" id="SM00949">
    <property type="entry name" value="PAZ"/>
    <property type="match status" value="1"/>
</dbReference>
<keyword evidence="17" id="KW-1185">Reference proteome</keyword>
<dbReference type="GO" id="GO:0005634">
    <property type="term" value="C:nucleus"/>
    <property type="evidence" value="ECO:0007669"/>
    <property type="project" value="TreeGrafter"/>
</dbReference>
<protein>
    <submittedName>
        <fullName evidence="16">Uncharacterized protein</fullName>
    </submittedName>
</protein>
<evidence type="ECO:0000256" key="4">
    <source>
        <dbReference type="ARBA" id="ARBA00022723"/>
    </source>
</evidence>
<dbReference type="AlphaFoldDB" id="A0AAV8ZDE8"/>
<sequence length="936" mass="107365">MELIGTQKCSHFPPMKLSRYAMGQILPNTPHVLHIIKLEPRFSRQSEDVNNSTIFDSYTSPLCFGIITPNKLPVLCDFPIYVSLGTINVSLQVNQKQVILKETDINAIREFHYLIFDDVLKILQIFLFFDNSSEAEMLLLAPVNKSTLEIDFSVINNYKEVKDVLELTSDEKKNLEVTQETYLRKIVSPWYRRDPATYIVTEVSLNKSALSPFPNEDYSSFQEYFQQKHNQKILNCQQPLLLVKGLTKRLNYIKPKGKEGKQKRDKLYEELSEYLIPELVVKQEFPSSLWIQASFLPTILSRISFILQVEELRCTIVKATKIGKVFVNTRMPLELDEHLLNYDPNIEEDLIQNLPDTTVAVDDIVIDLSSTSLNYNKDYAAKNYPWKDLEEPKDIERDLNVTVMDIEYFEKFISHKITREDALMKNDSPQKRNTNLLLHITKTLLRGKDGPELCELYRALTTAKANDVVNLERLETLGDSFLKLITTIYISIRFPTYDEGRATSLKGRMISNKNLYYLSKKRNLSGILKYNDLSPKEEWLPPCFRVPAEMMKRIHCKEVSIAALFNLNIPRDEQISGKLSKDTLTDILEEDTLPDLTDESSTGSMAPFLQSQYVGDKHVADVVESLLGAYLKNSGIKGGIKLVEWIGIIPPSEKLDELLVQPPPDPVLNKNVKAMDKIEFHLPNWKEIEDIIGYQFKNRAYLLQALTHASYTPNRITLSYEKLEFLGDAILDFLITCFIYESCGYLNPGQLTDLRSALVNNNTFASLVVRCGLHKFLLMMNSTLQSHIDKFAGYFNSKNCQIDDEVLILLEEEELNLAEYVDVPKVLGDIFEALAGAVYLDSNRDLKTVWTVFYKIMWKEIDLFSRNVPKNVVRRLFEWPGTYARFGNVMHTSNNKSMVALRFMLNGREKTVYGCGTNKAMAKKAAAKLALRSLDK</sequence>
<dbReference type="InterPro" id="IPR044441">
    <property type="entry name" value="DICER_DSRM"/>
</dbReference>
<feature type="domain" description="DRBM" evidence="13">
    <location>
        <begin position="905"/>
        <end position="936"/>
    </location>
</feature>
<keyword evidence="3" id="KW-0540">Nuclease</keyword>
<dbReference type="SMART" id="SM00535">
    <property type="entry name" value="RIBOc"/>
    <property type="match status" value="2"/>
</dbReference>
<comment type="cofactor">
    <cofactor evidence="2">
        <name>Mg(2+)</name>
        <dbReference type="ChEBI" id="CHEBI:18420"/>
    </cofactor>
</comment>
<dbReference type="GO" id="GO:0004530">
    <property type="term" value="F:deoxyribonuclease I activity"/>
    <property type="evidence" value="ECO:0007669"/>
    <property type="project" value="TreeGrafter"/>
</dbReference>
<comment type="caution">
    <text evidence="16">The sequence shown here is derived from an EMBL/GenBank/DDBJ whole genome shotgun (WGS) entry which is preliminary data.</text>
</comment>
<dbReference type="SUPFAM" id="SSF69065">
    <property type="entry name" value="RNase III domain-like"/>
    <property type="match status" value="2"/>
</dbReference>
<dbReference type="PANTHER" id="PTHR14950">
    <property type="entry name" value="DICER-RELATED"/>
    <property type="match status" value="1"/>
</dbReference>
<dbReference type="Gene3D" id="1.10.1520.10">
    <property type="entry name" value="Ribonuclease III domain"/>
    <property type="match status" value="2"/>
</dbReference>
<gene>
    <name evidence="16" type="ORF">NQ318_018225</name>
</gene>
<dbReference type="InterPro" id="IPR036085">
    <property type="entry name" value="PAZ_dom_sf"/>
</dbReference>
<keyword evidence="9" id="KW-0460">Magnesium</keyword>
<dbReference type="InterPro" id="IPR000999">
    <property type="entry name" value="RNase_III_dom"/>
</dbReference>
<evidence type="ECO:0000256" key="6">
    <source>
        <dbReference type="ARBA" id="ARBA00022741"/>
    </source>
</evidence>
<keyword evidence="10 12" id="KW-0694">RNA-binding</keyword>
<feature type="domain" description="RNase III" evidence="14">
    <location>
        <begin position="685"/>
        <end position="843"/>
    </location>
</feature>
<dbReference type="GO" id="GO:0070578">
    <property type="term" value="C:RISC-loading complex"/>
    <property type="evidence" value="ECO:0007669"/>
    <property type="project" value="TreeGrafter"/>
</dbReference>
<evidence type="ECO:0000256" key="7">
    <source>
        <dbReference type="ARBA" id="ARBA00022759"/>
    </source>
</evidence>
<dbReference type="Proteomes" id="UP001162162">
    <property type="component" value="Unassembled WGS sequence"/>
</dbReference>
<reference evidence="16" key="1">
    <citation type="journal article" date="2023" name="Insect Mol. Biol.">
        <title>Genome sequencing provides insights into the evolution of gene families encoding plant cell wall-degrading enzymes in longhorned beetles.</title>
        <authorList>
            <person name="Shin N.R."/>
            <person name="Okamura Y."/>
            <person name="Kirsch R."/>
            <person name="Pauchet Y."/>
        </authorList>
    </citation>
    <scope>NUCLEOTIDE SEQUENCE</scope>
    <source>
        <strain evidence="16">AMC_N1</strain>
    </source>
</reference>
<dbReference type="EMBL" id="JAPWTK010000003">
    <property type="protein sequence ID" value="KAJ8962251.1"/>
    <property type="molecule type" value="Genomic_DNA"/>
</dbReference>
<proteinExistence type="predicted"/>
<dbReference type="SUPFAM" id="SSF101690">
    <property type="entry name" value="PAZ domain"/>
    <property type="match status" value="1"/>
</dbReference>
<keyword evidence="11" id="KW-0464">Manganese</keyword>
<feature type="domain" description="PAZ" evidence="15">
    <location>
        <begin position="160"/>
        <end position="284"/>
    </location>
</feature>